<dbReference type="SUPFAM" id="SSF49899">
    <property type="entry name" value="Concanavalin A-like lectins/glucanases"/>
    <property type="match status" value="1"/>
</dbReference>
<dbReference type="CDD" id="cd09002">
    <property type="entry name" value="GH43_XYL-like"/>
    <property type="match status" value="1"/>
</dbReference>
<evidence type="ECO:0000259" key="6">
    <source>
        <dbReference type="Pfam" id="PF17851"/>
    </source>
</evidence>
<dbReference type="Gene3D" id="2.60.120.200">
    <property type="match status" value="1"/>
</dbReference>
<dbReference type="RefSeq" id="WP_310068116.1">
    <property type="nucleotide sequence ID" value="NZ_JAVDVX010000001.1"/>
</dbReference>
<comment type="caution">
    <text evidence="7">The sequence shown here is derived from an EMBL/GenBank/DDBJ whole genome shotgun (WGS) entry which is preliminary data.</text>
</comment>
<dbReference type="InterPro" id="IPR013320">
    <property type="entry name" value="ConA-like_dom_sf"/>
</dbReference>
<reference evidence="7 8" key="1">
    <citation type="submission" date="2023-07" db="EMBL/GenBank/DDBJ databases">
        <title>Sorghum-associated microbial communities from plants grown in Nebraska, USA.</title>
        <authorList>
            <person name="Schachtman D."/>
        </authorList>
    </citation>
    <scope>NUCLEOTIDE SEQUENCE [LARGE SCALE GENOMIC DNA]</scope>
    <source>
        <strain evidence="7 8">BE190</strain>
    </source>
</reference>
<accession>A0ABU1UTI3</accession>
<keyword evidence="5" id="KW-0732">Signal</keyword>
<evidence type="ECO:0000256" key="1">
    <source>
        <dbReference type="ARBA" id="ARBA00009865"/>
    </source>
</evidence>
<keyword evidence="2 4" id="KW-0378">Hydrolase</keyword>
<dbReference type="PROSITE" id="PS51318">
    <property type="entry name" value="TAT"/>
    <property type="match status" value="1"/>
</dbReference>
<evidence type="ECO:0000313" key="8">
    <source>
        <dbReference type="Proteomes" id="UP001253595"/>
    </source>
</evidence>
<feature type="chain" id="PRO_5046078538" evidence="5">
    <location>
        <begin position="31"/>
        <end position="546"/>
    </location>
</feature>
<dbReference type="Pfam" id="PF04616">
    <property type="entry name" value="Glyco_hydro_43"/>
    <property type="match status" value="1"/>
</dbReference>
<dbReference type="EC" id="3.2.1.37" evidence="7"/>
<dbReference type="InterPro" id="IPR051795">
    <property type="entry name" value="Glycosyl_Hydrlase_43"/>
</dbReference>
<name>A0ABU1UTI3_9GAMM</name>
<feature type="domain" description="Beta-xylosidase C-terminal Concanavalin A-like" evidence="6">
    <location>
        <begin position="365"/>
        <end position="535"/>
    </location>
</feature>
<dbReference type="InterPro" id="IPR041542">
    <property type="entry name" value="GH43_C2"/>
</dbReference>
<evidence type="ECO:0000256" key="2">
    <source>
        <dbReference type="ARBA" id="ARBA00022801"/>
    </source>
</evidence>
<dbReference type="InterPro" id="IPR006311">
    <property type="entry name" value="TAT_signal"/>
</dbReference>
<evidence type="ECO:0000256" key="5">
    <source>
        <dbReference type="SAM" id="SignalP"/>
    </source>
</evidence>
<feature type="signal peptide" evidence="5">
    <location>
        <begin position="1"/>
        <end position="30"/>
    </location>
</feature>
<dbReference type="Pfam" id="PF17851">
    <property type="entry name" value="GH43_C2"/>
    <property type="match status" value="1"/>
</dbReference>
<keyword evidence="8" id="KW-1185">Reference proteome</keyword>
<sequence>MLDITRRNIFKACLAGAAASPLTFIGGAQAAPCTPTVAPLRPHWARGIEGQRKADLGNGTFLNPILAGDHPDPTVLKDGDDYYMTFSSFNSYPGIIIWHSRDLVNWTPIGPALQKNIGTVWALDLCKHGDRYYIYIPAAPDGKPWGTYVIWADNINGPWSDPIDLKIDGCIDPGHAVGEDGKRYLFVNGIRKIRLSDDGLATDGEIEPAYSPWRYPDDWIVENFAPEGPKLLRRGEWFYLVTAVGGTAGPVTGHMVIAARSHSIHGPWEHCPHNPLVRSQSEAEPWWSRGHATLIEGPVINGKSSGWWMIYHAYENGFRTLGRQTILEPIEWTDDGWFRATGGDLSQPLPKPNPASSGAHGIALSDNFARNKIGSQWCFHQPGAQEMARVVYSKKMLELAAKGTSPADSSPLTCGVGDRAYQVAVDFTLVGDAEAGLLLFYNHKAFVGMGFTADAIKSFQYAEEQSWARIPLKTRNLRMRITNDQQVITYEYSQDAGRTWERHPTRMEVSGLNHNVFGGFLSLKVGIYCAGGGKVQLRDFRYSAIA</sequence>
<dbReference type="SUPFAM" id="SSF75005">
    <property type="entry name" value="Arabinanase/levansucrase/invertase"/>
    <property type="match status" value="1"/>
</dbReference>
<organism evidence="7 8">
    <name type="scientific">Cellvibrio fibrivorans</name>
    <dbReference type="NCBI Taxonomy" id="126350"/>
    <lineage>
        <taxon>Bacteria</taxon>
        <taxon>Pseudomonadati</taxon>
        <taxon>Pseudomonadota</taxon>
        <taxon>Gammaproteobacteria</taxon>
        <taxon>Cellvibrionales</taxon>
        <taxon>Cellvibrionaceae</taxon>
        <taxon>Cellvibrio</taxon>
    </lineage>
</organism>
<comment type="similarity">
    <text evidence="1 4">Belongs to the glycosyl hydrolase 43 family.</text>
</comment>
<evidence type="ECO:0000256" key="4">
    <source>
        <dbReference type="RuleBase" id="RU361187"/>
    </source>
</evidence>
<dbReference type="PANTHER" id="PTHR42812">
    <property type="entry name" value="BETA-XYLOSIDASE"/>
    <property type="match status" value="1"/>
</dbReference>
<evidence type="ECO:0000313" key="7">
    <source>
        <dbReference type="EMBL" id="MDR7088460.1"/>
    </source>
</evidence>
<keyword evidence="3 4" id="KW-0326">Glycosidase</keyword>
<dbReference type="Proteomes" id="UP001253595">
    <property type="component" value="Unassembled WGS sequence"/>
</dbReference>
<dbReference type="Gene3D" id="2.115.10.20">
    <property type="entry name" value="Glycosyl hydrolase domain, family 43"/>
    <property type="match status" value="1"/>
</dbReference>
<dbReference type="InterPro" id="IPR023296">
    <property type="entry name" value="Glyco_hydro_beta-prop_sf"/>
</dbReference>
<dbReference type="EMBL" id="JAVDVX010000001">
    <property type="protein sequence ID" value="MDR7088460.1"/>
    <property type="molecule type" value="Genomic_DNA"/>
</dbReference>
<dbReference type="PANTHER" id="PTHR42812:SF2">
    <property type="entry name" value="XYLOSIDASE_ARABINOSIDASE"/>
    <property type="match status" value="1"/>
</dbReference>
<gene>
    <name evidence="7" type="ORF">J2X05_000463</name>
</gene>
<protein>
    <submittedName>
        <fullName evidence="7">Xylan 1,4-beta-xylosidase</fullName>
        <ecNumber evidence="7">3.2.1.37</ecNumber>
    </submittedName>
</protein>
<evidence type="ECO:0000256" key="3">
    <source>
        <dbReference type="ARBA" id="ARBA00023295"/>
    </source>
</evidence>
<dbReference type="GO" id="GO:0009044">
    <property type="term" value="F:xylan 1,4-beta-xylosidase activity"/>
    <property type="evidence" value="ECO:0007669"/>
    <property type="project" value="UniProtKB-EC"/>
</dbReference>
<proteinExistence type="inferred from homology"/>
<dbReference type="InterPro" id="IPR006710">
    <property type="entry name" value="Glyco_hydro_43"/>
</dbReference>